<dbReference type="PANTHER" id="PTHR10491">
    <property type="entry name" value="DTDP-4-DEHYDRORHAMNOSE REDUCTASE"/>
    <property type="match status" value="1"/>
</dbReference>
<evidence type="ECO:0000259" key="7">
    <source>
        <dbReference type="Pfam" id="PF04321"/>
    </source>
</evidence>
<organism evidence="8 9">
    <name type="scientific">Janthinobacterium agaricidamnosum NBRC 102515 = DSM 9628</name>
    <dbReference type="NCBI Taxonomy" id="1349767"/>
    <lineage>
        <taxon>Bacteria</taxon>
        <taxon>Pseudomonadati</taxon>
        <taxon>Pseudomonadota</taxon>
        <taxon>Betaproteobacteria</taxon>
        <taxon>Burkholderiales</taxon>
        <taxon>Oxalobacteraceae</taxon>
        <taxon>Janthinobacterium</taxon>
    </lineage>
</organism>
<comment type="similarity">
    <text evidence="2 6">Belongs to the dTDP-4-dehydrorhamnose reductase family.</text>
</comment>
<dbReference type="NCBIfam" id="TIGR01214">
    <property type="entry name" value="rmlD"/>
    <property type="match status" value="1"/>
</dbReference>
<dbReference type="GO" id="GO:0005829">
    <property type="term" value="C:cytosol"/>
    <property type="evidence" value="ECO:0007669"/>
    <property type="project" value="TreeGrafter"/>
</dbReference>
<dbReference type="Proteomes" id="UP000027604">
    <property type="component" value="Chromosome I"/>
</dbReference>
<proteinExistence type="inferred from homology"/>
<evidence type="ECO:0000313" key="8">
    <source>
        <dbReference type="EMBL" id="CDG81585.1"/>
    </source>
</evidence>
<dbReference type="UniPathway" id="UPA00124"/>
<dbReference type="EMBL" id="HG322949">
    <property type="protein sequence ID" value="CDG81585.1"/>
    <property type="molecule type" value="Genomic_DNA"/>
</dbReference>
<dbReference type="InterPro" id="IPR005913">
    <property type="entry name" value="dTDP_dehydrorham_reduct"/>
</dbReference>
<name>W0V1U8_9BURK</name>
<dbReference type="EC" id="1.1.1.133" evidence="3 6"/>
<evidence type="ECO:0000256" key="5">
    <source>
        <dbReference type="ARBA" id="ARBA00048200"/>
    </source>
</evidence>
<comment type="catalytic activity">
    <reaction evidence="5 6">
        <text>dTDP-beta-L-rhamnose + NADP(+) = dTDP-4-dehydro-beta-L-rhamnose + NADPH + H(+)</text>
        <dbReference type="Rhea" id="RHEA:21796"/>
        <dbReference type="ChEBI" id="CHEBI:15378"/>
        <dbReference type="ChEBI" id="CHEBI:57510"/>
        <dbReference type="ChEBI" id="CHEBI:57783"/>
        <dbReference type="ChEBI" id="CHEBI:58349"/>
        <dbReference type="ChEBI" id="CHEBI:62830"/>
        <dbReference type="EC" id="1.1.1.133"/>
    </reaction>
</comment>
<dbReference type="AlphaFoldDB" id="W0V1U8"/>
<dbReference type="FunFam" id="3.40.50.720:FF:000159">
    <property type="entry name" value="dTDP-4-dehydrorhamnose reductase"/>
    <property type="match status" value="1"/>
</dbReference>
<evidence type="ECO:0000256" key="3">
    <source>
        <dbReference type="ARBA" id="ARBA00012929"/>
    </source>
</evidence>
<dbReference type="CDD" id="cd05254">
    <property type="entry name" value="dTDP_HR_like_SDR_e"/>
    <property type="match status" value="1"/>
</dbReference>
<evidence type="ECO:0000256" key="4">
    <source>
        <dbReference type="ARBA" id="ARBA00017099"/>
    </source>
</evidence>
<dbReference type="PANTHER" id="PTHR10491:SF4">
    <property type="entry name" value="METHIONINE ADENOSYLTRANSFERASE 2 SUBUNIT BETA"/>
    <property type="match status" value="1"/>
</dbReference>
<feature type="domain" description="RmlD-like substrate binding" evidence="7">
    <location>
        <begin position="1"/>
        <end position="289"/>
    </location>
</feature>
<accession>W0V1U8</accession>
<dbReference type="SUPFAM" id="SSF51735">
    <property type="entry name" value="NAD(P)-binding Rossmann-fold domains"/>
    <property type="match status" value="1"/>
</dbReference>
<evidence type="ECO:0000313" key="9">
    <source>
        <dbReference type="Proteomes" id="UP000027604"/>
    </source>
</evidence>
<dbReference type="InterPro" id="IPR029903">
    <property type="entry name" value="RmlD-like-bd"/>
</dbReference>
<protein>
    <recommendedName>
        <fullName evidence="4 6">dTDP-4-dehydrorhamnose reductase</fullName>
        <ecNumber evidence="3 6">1.1.1.133</ecNumber>
    </recommendedName>
</protein>
<comment type="function">
    <text evidence="6">Catalyzes the reduction of dTDP-6-deoxy-L-lyxo-4-hexulose to yield dTDP-L-rhamnose.</text>
</comment>
<comment type="pathway">
    <text evidence="1 6">Carbohydrate biosynthesis; dTDP-L-rhamnose biosynthesis.</text>
</comment>
<evidence type="ECO:0000256" key="2">
    <source>
        <dbReference type="ARBA" id="ARBA00010944"/>
    </source>
</evidence>
<keyword evidence="6" id="KW-0521">NADP</keyword>
<dbReference type="STRING" id="1349767.GJA_929"/>
<evidence type="ECO:0000256" key="1">
    <source>
        <dbReference type="ARBA" id="ARBA00004781"/>
    </source>
</evidence>
<gene>
    <name evidence="8" type="primary">rfbD</name>
    <name evidence="8" type="ORF">GJA_929</name>
</gene>
<reference evidence="8 9" key="1">
    <citation type="journal article" date="2015" name="Genome Announc.">
        <title>Genome Sequence of Mushroom Soft-Rot Pathogen Janthinobacterium agaricidamnosum.</title>
        <authorList>
            <person name="Graupner K."/>
            <person name="Lackner G."/>
            <person name="Hertweck C."/>
        </authorList>
    </citation>
    <scope>NUCLEOTIDE SEQUENCE [LARGE SCALE GENOMIC DNA]</scope>
    <source>
        <strain evidence="9">NBRC 102515 / DSM 9628</strain>
    </source>
</reference>
<dbReference type="KEGG" id="jag:GJA_929"/>
<keyword evidence="6 8" id="KW-0560">Oxidoreductase</keyword>
<sequence>MKILLTGSSGQVGYELARSLQGLGEVVAPGRSGMDLANLDQVRDVIRTVKPGLIVNPAAYTAVDQAEREPELALLINARAPEVMAEEARKLGAAMIHYSTDYVFDGSKSGPYVEDDPTCPVNVYGRSKLAGEQAIQACGIDHLILRTSWVYGMRGKNFLLTVLRLAQERPELRIVGDQYGAPTWCRTIADTTAHILARMQADADPAAWWRQHGGIYHLTAQGRTSWAGFTQEILNNAPLVTPPRVSEITTAEYPLPARRPASSVLSSERLMQAFCGLPAWEDALQLCMAA</sequence>
<dbReference type="Gene3D" id="3.40.50.720">
    <property type="entry name" value="NAD(P)-binding Rossmann-like Domain"/>
    <property type="match status" value="1"/>
</dbReference>
<dbReference type="OrthoDB" id="9803892at2"/>
<dbReference type="Pfam" id="PF04321">
    <property type="entry name" value="RmlD_sub_bind"/>
    <property type="match status" value="1"/>
</dbReference>
<dbReference type="GO" id="GO:0019305">
    <property type="term" value="P:dTDP-rhamnose biosynthetic process"/>
    <property type="evidence" value="ECO:0007669"/>
    <property type="project" value="UniProtKB-UniPathway"/>
</dbReference>
<dbReference type="InterPro" id="IPR036291">
    <property type="entry name" value="NAD(P)-bd_dom_sf"/>
</dbReference>
<dbReference type="Gene3D" id="3.90.25.10">
    <property type="entry name" value="UDP-galactose 4-epimerase, domain 1"/>
    <property type="match status" value="1"/>
</dbReference>
<dbReference type="RefSeq" id="WP_038489162.1">
    <property type="nucleotide sequence ID" value="NZ_BCTH01000030.1"/>
</dbReference>
<dbReference type="GO" id="GO:0008831">
    <property type="term" value="F:dTDP-4-dehydrorhamnose reductase activity"/>
    <property type="evidence" value="ECO:0007669"/>
    <property type="project" value="UniProtKB-EC"/>
</dbReference>
<dbReference type="eggNOG" id="COG1091">
    <property type="taxonomic scope" value="Bacteria"/>
</dbReference>
<keyword evidence="9" id="KW-1185">Reference proteome</keyword>
<dbReference type="HOGENOM" id="CLU_045518_1_0_4"/>
<evidence type="ECO:0000256" key="6">
    <source>
        <dbReference type="RuleBase" id="RU364082"/>
    </source>
</evidence>
<dbReference type="PATRIC" id="fig|1349767.4.peg.2664"/>
<comment type="cofactor">
    <cofactor evidence="6">
        <name>Mg(2+)</name>
        <dbReference type="ChEBI" id="CHEBI:18420"/>
    </cofactor>
    <text evidence="6">Binds 1 Mg(2+) ion per monomer.</text>
</comment>